<dbReference type="Proteomes" id="UP000237105">
    <property type="component" value="Unassembled WGS sequence"/>
</dbReference>
<reference evidence="9" key="1">
    <citation type="submission" date="2016-06" db="EMBL/GenBank/DDBJ databases">
        <title>Parallel loss of symbiosis genes in relatives of nitrogen-fixing non-legume Parasponia.</title>
        <authorList>
            <person name="Van Velzen R."/>
            <person name="Holmer R."/>
            <person name="Bu F."/>
            <person name="Rutten L."/>
            <person name="Van Zeijl A."/>
            <person name="Liu W."/>
            <person name="Santuari L."/>
            <person name="Cao Q."/>
            <person name="Sharma T."/>
            <person name="Shen D."/>
            <person name="Roswanjaya Y."/>
            <person name="Wardhani T."/>
            <person name="Kalhor M.S."/>
            <person name="Jansen J."/>
            <person name="Van den Hoogen J."/>
            <person name="Gungor B."/>
            <person name="Hartog M."/>
            <person name="Hontelez J."/>
            <person name="Verver J."/>
            <person name="Yang W.-C."/>
            <person name="Schijlen E."/>
            <person name="Repin R."/>
            <person name="Schilthuizen M."/>
            <person name="Schranz E."/>
            <person name="Heidstra R."/>
            <person name="Miyata K."/>
            <person name="Fedorova E."/>
            <person name="Kohlen W."/>
            <person name="Bisseling T."/>
            <person name="Smit S."/>
            <person name="Geurts R."/>
        </authorList>
    </citation>
    <scope>NUCLEOTIDE SEQUENCE [LARGE SCALE GENOMIC DNA]</scope>
    <source>
        <strain evidence="9">cv. WU1-14</strain>
    </source>
</reference>
<keyword evidence="5" id="KW-0539">Nucleus</keyword>
<sequence length="875" mass="99745">MYYTLPLFQHIPVAFVQNFDGEVPGQFLLWNPTKKCWNVNVEKSNNRLYFQEGWGLFLKDNGLDFGDLLVFHYAGKSEFYVEIYGKSCCQKRVVTDSSESGIPLNADRENHNEKKTTEQSEMRDNYGLDESREQINLDDLSLKVSNGGFEASKTNMVKVEVIDLETEDPLPIKRHRPEEAKHFEGNSRTRRGRVPSFRSHSGSDTKACESEVRALEAASKYIPKHPFFKLVMGMAYVTRGYLNIPMSFYKEYMKRKLKQGSTVIFQHSGRSWPVKFTVNRRPLARFSGGWHDFAKDNSIKLGDVCVFELVKKNSVVAHLLQMGGLPSKLRISAFESLLERPLEQPAINRGIPTSFVRKYILRVPKLAVVKNGSGKCWQVSLVTIGKNLYIGTGWEDFARDHSLERGDFLVFKYYKTSLFEVKIFGANGCKKQVTSPQILAQVKIEDEEEQTHTKPSQSLEPTRIEERGLNGSTRKLGSSEEISQGKISMKVPKTNLNEQRTPRPAKHIAGKNLHFVANIADSKTSKSGVYIPRAIMSEIEMKPNVTLRDQNNKLWPVEILFLKFGRGFIKGGWPEFRSENNLKLNDKCIFEPVLGDENVCREIKMGLHRPQYREVFTLHSIERSSKFKNGGASQKLIPPAFVRRFMPTIPEKAVVKDGSGKCWEFGLVTSEKDLYFETGWEDFARELFLENGDFLVLKYNGISSFEVEIFGKNGCKNVFVASPQCLALVKIEEEKTLEDPSNAYNRTRNEEIKGLNGSSKKSSSSRKHVATKNPHFVVTLTKSRWGLRIPASVCKGIKFKPDVSLRCHKDKLWPMKISFWKDGRCSLTTGWSKFQKENKLEAKDKCDLELVLGKEKICQEIKLQIISGGARTQKH</sequence>
<dbReference type="Gene3D" id="2.40.330.10">
    <property type="entry name" value="DNA-binding pseudobarrel domain"/>
    <property type="match status" value="6"/>
</dbReference>
<dbReference type="InterPro" id="IPR050655">
    <property type="entry name" value="Plant_B3_domain"/>
</dbReference>
<dbReference type="InterPro" id="IPR015300">
    <property type="entry name" value="DNA-bd_pseudobarrel_sf"/>
</dbReference>
<dbReference type="Pfam" id="PF02362">
    <property type="entry name" value="B3"/>
    <property type="match status" value="6"/>
</dbReference>
<organism evidence="8 9">
    <name type="scientific">Parasponia andersonii</name>
    <name type="common">Sponia andersonii</name>
    <dbReference type="NCBI Taxonomy" id="3476"/>
    <lineage>
        <taxon>Eukaryota</taxon>
        <taxon>Viridiplantae</taxon>
        <taxon>Streptophyta</taxon>
        <taxon>Embryophyta</taxon>
        <taxon>Tracheophyta</taxon>
        <taxon>Spermatophyta</taxon>
        <taxon>Magnoliopsida</taxon>
        <taxon>eudicotyledons</taxon>
        <taxon>Gunneridae</taxon>
        <taxon>Pentapetalae</taxon>
        <taxon>rosids</taxon>
        <taxon>fabids</taxon>
        <taxon>Rosales</taxon>
        <taxon>Cannabaceae</taxon>
        <taxon>Parasponia</taxon>
    </lineage>
</organism>
<dbReference type="GO" id="GO:0003677">
    <property type="term" value="F:DNA binding"/>
    <property type="evidence" value="ECO:0007669"/>
    <property type="project" value="UniProtKB-KW"/>
</dbReference>
<feature type="region of interest" description="Disordered" evidence="6">
    <location>
        <begin position="181"/>
        <end position="205"/>
    </location>
</feature>
<feature type="domain" description="TF-B3" evidence="7">
    <location>
        <begin position="334"/>
        <end position="427"/>
    </location>
</feature>
<keyword evidence="3" id="KW-0238">DNA-binding</keyword>
<dbReference type="OrthoDB" id="1840387at2759"/>
<dbReference type="PANTHER" id="PTHR31920:SF148">
    <property type="entry name" value="B3 DOMAIN-CONTAINING PROTEIN OS03G0621600"/>
    <property type="match status" value="1"/>
</dbReference>
<gene>
    <name evidence="8" type="ORF">PanWU01x14_197980</name>
</gene>
<feature type="domain" description="TF-B3" evidence="7">
    <location>
        <begin position="514"/>
        <end position="611"/>
    </location>
</feature>
<feature type="region of interest" description="Disordered" evidence="6">
    <location>
        <begin position="99"/>
        <end position="129"/>
    </location>
</feature>
<comment type="subcellular location">
    <subcellularLocation>
        <location evidence="1">Nucleus</location>
    </subcellularLocation>
</comment>
<dbReference type="AlphaFoldDB" id="A0A2P5BZ39"/>
<feature type="domain" description="TF-B3" evidence="7">
    <location>
        <begin position="1"/>
        <end position="87"/>
    </location>
</feature>
<keyword evidence="4" id="KW-0804">Transcription</keyword>
<dbReference type="SMART" id="SM01019">
    <property type="entry name" value="B3"/>
    <property type="match status" value="6"/>
</dbReference>
<dbReference type="PROSITE" id="PS50863">
    <property type="entry name" value="B3"/>
    <property type="match status" value="5"/>
</dbReference>
<feature type="region of interest" description="Disordered" evidence="6">
    <location>
        <begin position="445"/>
        <end position="491"/>
    </location>
</feature>
<evidence type="ECO:0000256" key="2">
    <source>
        <dbReference type="ARBA" id="ARBA00023015"/>
    </source>
</evidence>
<comment type="caution">
    <text evidence="8">The sequence shown here is derived from an EMBL/GenBank/DDBJ whole genome shotgun (WGS) entry which is preliminary data.</text>
</comment>
<dbReference type="GO" id="GO:0005634">
    <property type="term" value="C:nucleus"/>
    <property type="evidence" value="ECO:0007669"/>
    <property type="project" value="UniProtKB-SubCell"/>
</dbReference>
<evidence type="ECO:0000256" key="5">
    <source>
        <dbReference type="ARBA" id="ARBA00023242"/>
    </source>
</evidence>
<accession>A0A2P5BZ39</accession>
<feature type="compositionally biased region" description="Polar residues" evidence="6">
    <location>
        <begin position="470"/>
        <end position="486"/>
    </location>
</feature>
<name>A0A2P5BZ39_PARAD</name>
<feature type="domain" description="TF-B3" evidence="7">
    <location>
        <begin position="227"/>
        <end position="323"/>
    </location>
</feature>
<feature type="region of interest" description="Disordered" evidence="6">
    <location>
        <begin position="748"/>
        <end position="770"/>
    </location>
</feature>
<dbReference type="SUPFAM" id="SSF101936">
    <property type="entry name" value="DNA-binding pseudobarrel domain"/>
    <property type="match status" value="6"/>
</dbReference>
<evidence type="ECO:0000256" key="4">
    <source>
        <dbReference type="ARBA" id="ARBA00023163"/>
    </source>
</evidence>
<dbReference type="STRING" id="3476.A0A2P5BZ39"/>
<evidence type="ECO:0000256" key="3">
    <source>
        <dbReference type="ARBA" id="ARBA00023125"/>
    </source>
</evidence>
<feature type="domain" description="TF-B3" evidence="7">
    <location>
        <begin position="620"/>
        <end position="713"/>
    </location>
</feature>
<evidence type="ECO:0000259" key="7">
    <source>
        <dbReference type="PROSITE" id="PS50863"/>
    </source>
</evidence>
<evidence type="ECO:0000313" key="9">
    <source>
        <dbReference type="Proteomes" id="UP000237105"/>
    </source>
</evidence>
<keyword evidence="9" id="KW-1185">Reference proteome</keyword>
<evidence type="ECO:0000256" key="6">
    <source>
        <dbReference type="SAM" id="MobiDB-lite"/>
    </source>
</evidence>
<protein>
    <submittedName>
        <fullName evidence="8">B3 DNA binding domain containing protein</fullName>
    </submittedName>
</protein>
<dbReference type="EMBL" id="JXTB01000199">
    <property type="protein sequence ID" value="PON54068.1"/>
    <property type="molecule type" value="Genomic_DNA"/>
</dbReference>
<evidence type="ECO:0000256" key="1">
    <source>
        <dbReference type="ARBA" id="ARBA00004123"/>
    </source>
</evidence>
<proteinExistence type="predicted"/>
<feature type="compositionally biased region" description="Basic and acidic residues" evidence="6">
    <location>
        <begin position="106"/>
        <end position="129"/>
    </location>
</feature>
<dbReference type="PANTHER" id="PTHR31920">
    <property type="entry name" value="B3 DOMAIN-CONTAINING"/>
    <property type="match status" value="1"/>
</dbReference>
<dbReference type="InterPro" id="IPR003340">
    <property type="entry name" value="B3_DNA-bd"/>
</dbReference>
<keyword evidence="2" id="KW-0805">Transcription regulation</keyword>
<evidence type="ECO:0000313" key="8">
    <source>
        <dbReference type="EMBL" id="PON54068.1"/>
    </source>
</evidence>
<dbReference type="CDD" id="cd10017">
    <property type="entry name" value="B3_DNA"/>
    <property type="match status" value="6"/>
</dbReference>